<keyword evidence="12" id="KW-1185">Reference proteome</keyword>
<dbReference type="InterPro" id="IPR052161">
    <property type="entry name" value="Mycobact_Acyl-CoA_DH"/>
</dbReference>
<evidence type="ECO:0000259" key="9">
    <source>
        <dbReference type="Pfam" id="PF02770"/>
    </source>
</evidence>
<evidence type="ECO:0000259" key="8">
    <source>
        <dbReference type="Pfam" id="PF00441"/>
    </source>
</evidence>
<dbReference type="Proteomes" id="UP000658656">
    <property type="component" value="Unassembled WGS sequence"/>
</dbReference>
<keyword evidence="5 6" id="KW-0560">Oxidoreductase</keyword>
<evidence type="ECO:0000256" key="3">
    <source>
        <dbReference type="ARBA" id="ARBA00022630"/>
    </source>
</evidence>
<evidence type="ECO:0000256" key="2">
    <source>
        <dbReference type="ARBA" id="ARBA00009347"/>
    </source>
</evidence>
<accession>A0A8H9IMY7</accession>
<evidence type="ECO:0000256" key="5">
    <source>
        <dbReference type="ARBA" id="ARBA00023002"/>
    </source>
</evidence>
<evidence type="ECO:0000256" key="4">
    <source>
        <dbReference type="ARBA" id="ARBA00022827"/>
    </source>
</evidence>
<evidence type="ECO:0000259" key="10">
    <source>
        <dbReference type="Pfam" id="PF02771"/>
    </source>
</evidence>
<dbReference type="InterPro" id="IPR009100">
    <property type="entry name" value="AcylCoA_DH/oxidase_NM_dom_sf"/>
</dbReference>
<dbReference type="FunFam" id="2.40.110.10:FF:000011">
    <property type="entry name" value="Acyl-CoA dehydrogenase FadE34"/>
    <property type="match status" value="1"/>
</dbReference>
<feature type="domain" description="Acyl-CoA oxidase/dehydrogenase middle" evidence="9">
    <location>
        <begin position="152"/>
        <end position="234"/>
    </location>
</feature>
<organism evidence="11 12">
    <name type="scientific">Amycolatopsis bartoniae</name>
    <dbReference type="NCBI Taxonomy" id="941986"/>
    <lineage>
        <taxon>Bacteria</taxon>
        <taxon>Bacillati</taxon>
        <taxon>Actinomycetota</taxon>
        <taxon>Actinomycetes</taxon>
        <taxon>Pseudonocardiales</taxon>
        <taxon>Pseudonocardiaceae</taxon>
        <taxon>Amycolatopsis</taxon>
    </lineage>
</organism>
<gene>
    <name evidence="11" type="ORF">GCM10017566_07190</name>
</gene>
<dbReference type="SUPFAM" id="SSF56645">
    <property type="entry name" value="Acyl-CoA dehydrogenase NM domain-like"/>
    <property type="match status" value="1"/>
</dbReference>
<reference evidence="11" key="2">
    <citation type="submission" date="2020-09" db="EMBL/GenBank/DDBJ databases">
        <authorList>
            <person name="Sun Q."/>
            <person name="Zhou Y."/>
        </authorList>
    </citation>
    <scope>NUCLEOTIDE SEQUENCE</scope>
    <source>
        <strain evidence="11">CGMCC 4.7679</strain>
    </source>
</reference>
<dbReference type="GO" id="GO:0005886">
    <property type="term" value="C:plasma membrane"/>
    <property type="evidence" value="ECO:0007669"/>
    <property type="project" value="TreeGrafter"/>
</dbReference>
<dbReference type="Pfam" id="PF02771">
    <property type="entry name" value="Acyl-CoA_dh_N"/>
    <property type="match status" value="1"/>
</dbReference>
<evidence type="ECO:0000313" key="12">
    <source>
        <dbReference type="Proteomes" id="UP000658656"/>
    </source>
</evidence>
<evidence type="ECO:0000256" key="7">
    <source>
        <dbReference type="SAM" id="MobiDB-lite"/>
    </source>
</evidence>
<dbReference type="RefSeq" id="WP_221216892.1">
    <property type="nucleotide sequence ID" value="NZ_BNAV01000001.1"/>
</dbReference>
<dbReference type="Gene3D" id="2.40.110.10">
    <property type="entry name" value="Butyryl-CoA Dehydrogenase, subunit A, domain 2"/>
    <property type="match status" value="1"/>
</dbReference>
<reference evidence="11" key="1">
    <citation type="journal article" date="2014" name="Int. J. Syst. Evol. Microbiol.">
        <title>Complete genome sequence of Corynebacterium casei LMG S-19264T (=DSM 44701T), isolated from a smear-ripened cheese.</title>
        <authorList>
            <consortium name="US DOE Joint Genome Institute (JGI-PGF)"/>
            <person name="Walter F."/>
            <person name="Albersmeier A."/>
            <person name="Kalinowski J."/>
            <person name="Ruckert C."/>
        </authorList>
    </citation>
    <scope>NUCLEOTIDE SEQUENCE</scope>
    <source>
        <strain evidence="11">CGMCC 4.7679</strain>
    </source>
</reference>
<dbReference type="Gene3D" id="1.20.140.10">
    <property type="entry name" value="Butyryl-CoA Dehydrogenase, subunit A, domain 3"/>
    <property type="match status" value="1"/>
</dbReference>
<dbReference type="InterPro" id="IPR036250">
    <property type="entry name" value="AcylCo_DH-like_C"/>
</dbReference>
<feature type="domain" description="Acyl-CoA dehydrogenase/oxidase N-terminal" evidence="10">
    <location>
        <begin position="30"/>
        <end position="146"/>
    </location>
</feature>
<comment type="caution">
    <text evidence="11">The sequence shown here is derived from an EMBL/GenBank/DDBJ whole genome shotgun (WGS) entry which is preliminary data.</text>
</comment>
<keyword evidence="4 6" id="KW-0274">FAD</keyword>
<name>A0A8H9IMY7_9PSEU</name>
<comment type="similarity">
    <text evidence="2 6">Belongs to the acyl-CoA dehydrogenase family.</text>
</comment>
<dbReference type="Pfam" id="PF02770">
    <property type="entry name" value="Acyl-CoA_dh_M"/>
    <property type="match status" value="1"/>
</dbReference>
<dbReference type="InterPro" id="IPR006091">
    <property type="entry name" value="Acyl-CoA_Oxase/DH_mid-dom"/>
</dbReference>
<dbReference type="InterPro" id="IPR046373">
    <property type="entry name" value="Acyl-CoA_Oxase/DH_mid-dom_sf"/>
</dbReference>
<dbReference type="GO" id="GO:0050660">
    <property type="term" value="F:flavin adenine dinucleotide binding"/>
    <property type="evidence" value="ECO:0007669"/>
    <property type="project" value="InterPro"/>
</dbReference>
<keyword evidence="3 6" id="KW-0285">Flavoprotein</keyword>
<sequence>MGDVMHEPDPSPDAVPPDPELTAAAQDGDEARLLDAVRDWVERHVPGEWLRAARDGDLNRLHEIRTPEQYREWYPVLGRSGLVVPSWPVEYGGLGVGDTLARVVQAELAACRLTVLNVVGIALAAPTLMEWGTPEQCRRLLPRIADNTDTWCQLFSEPGAGSDLAGLSTRAVPVANGWRVTGQKIWSSFAHEAQMGILLARTDPDVPKHQGITAFALPMDQEGVLVRPLRKINGEAEFNEVFLDAALVSDENRIGEPGQGWPVARTVLAHERRMLSGAGSGVRERTSGSSVERLLELACREQDGRRPIDDPLVADTVAQLVVENTVLRVTNKRNRALGGRATDPGLIKIMSSEHNQRLQQAFLRLLGERGLAQEPGDAEAERIVFGYLRSRGDTIGGGTSEVHRNNLAERTLGLPKDPFSDNKLPWRDIQRGA</sequence>
<dbReference type="Pfam" id="PF00441">
    <property type="entry name" value="Acyl-CoA_dh_1"/>
    <property type="match status" value="1"/>
</dbReference>
<evidence type="ECO:0000256" key="6">
    <source>
        <dbReference type="RuleBase" id="RU362125"/>
    </source>
</evidence>
<evidence type="ECO:0000256" key="1">
    <source>
        <dbReference type="ARBA" id="ARBA00001974"/>
    </source>
</evidence>
<dbReference type="GO" id="GO:0016627">
    <property type="term" value="F:oxidoreductase activity, acting on the CH-CH group of donors"/>
    <property type="evidence" value="ECO:0007669"/>
    <property type="project" value="InterPro"/>
</dbReference>
<comment type="cofactor">
    <cofactor evidence="1 6">
        <name>FAD</name>
        <dbReference type="ChEBI" id="CHEBI:57692"/>
    </cofactor>
</comment>
<protein>
    <submittedName>
        <fullName evidence="11">Acyl-CoA dehydrogenase</fullName>
    </submittedName>
</protein>
<dbReference type="SUPFAM" id="SSF47203">
    <property type="entry name" value="Acyl-CoA dehydrogenase C-terminal domain-like"/>
    <property type="match status" value="1"/>
</dbReference>
<dbReference type="InterPro" id="IPR013786">
    <property type="entry name" value="AcylCoA_DH/ox_N"/>
</dbReference>
<feature type="region of interest" description="Disordered" evidence="7">
    <location>
        <begin position="1"/>
        <end position="27"/>
    </location>
</feature>
<proteinExistence type="inferred from homology"/>
<dbReference type="EMBL" id="BNAV01000001">
    <property type="protein sequence ID" value="GHF36647.1"/>
    <property type="molecule type" value="Genomic_DNA"/>
</dbReference>
<dbReference type="AlphaFoldDB" id="A0A8H9IMY7"/>
<dbReference type="InterPro" id="IPR009075">
    <property type="entry name" value="AcylCo_DH/oxidase_C"/>
</dbReference>
<feature type="domain" description="Acyl-CoA dehydrogenase/oxidase C-terminal" evidence="8">
    <location>
        <begin position="258"/>
        <end position="411"/>
    </location>
</feature>
<evidence type="ECO:0000313" key="11">
    <source>
        <dbReference type="EMBL" id="GHF36647.1"/>
    </source>
</evidence>
<dbReference type="Gene3D" id="1.10.540.10">
    <property type="entry name" value="Acyl-CoA dehydrogenase/oxidase, N-terminal domain"/>
    <property type="match status" value="1"/>
</dbReference>
<dbReference type="PANTHER" id="PTHR43292">
    <property type="entry name" value="ACYL-COA DEHYDROGENASE"/>
    <property type="match status" value="1"/>
</dbReference>
<dbReference type="PANTHER" id="PTHR43292:SF4">
    <property type="entry name" value="ACYL-COA DEHYDROGENASE FADE34"/>
    <property type="match status" value="1"/>
</dbReference>
<dbReference type="InterPro" id="IPR037069">
    <property type="entry name" value="AcylCoA_DH/ox_N_sf"/>
</dbReference>